<keyword evidence="10" id="KW-0547">Nucleotide-binding</keyword>
<dbReference type="GO" id="GO:0005524">
    <property type="term" value="F:ATP binding"/>
    <property type="evidence" value="ECO:0007669"/>
    <property type="project" value="UniProtKB-KW"/>
</dbReference>
<dbReference type="SMART" id="SM00448">
    <property type="entry name" value="REC"/>
    <property type="match status" value="1"/>
</dbReference>
<protein>
    <recommendedName>
        <fullName evidence="2">histidine kinase</fullName>
        <ecNumber evidence="2">2.7.13.3</ecNumber>
    </recommendedName>
</protein>
<name>A0ABV0J786_9CYAN</name>
<dbReference type="EMBL" id="JAMPKM010000005">
    <property type="protein sequence ID" value="MEP0817649.1"/>
    <property type="molecule type" value="Genomic_DNA"/>
</dbReference>
<reference evidence="10 11" key="1">
    <citation type="submission" date="2022-04" db="EMBL/GenBank/DDBJ databases">
        <title>Positive selection, recombination, and allopatry shape intraspecific diversity of widespread and dominant cyanobacteria.</title>
        <authorList>
            <person name="Wei J."/>
            <person name="Shu W."/>
            <person name="Hu C."/>
        </authorList>
    </citation>
    <scope>NUCLEOTIDE SEQUENCE [LARGE SCALE GENOMIC DNA]</scope>
    <source>
        <strain evidence="10 11">GB2-A4</strain>
    </source>
</reference>
<dbReference type="InterPro" id="IPR011006">
    <property type="entry name" value="CheY-like_superfamily"/>
</dbReference>
<dbReference type="Gene3D" id="3.30.565.10">
    <property type="entry name" value="Histidine kinase-like ATPase, C-terminal domain"/>
    <property type="match status" value="1"/>
</dbReference>
<evidence type="ECO:0000256" key="6">
    <source>
        <dbReference type="PROSITE-ProRule" id="PRU00169"/>
    </source>
</evidence>
<feature type="coiled-coil region" evidence="7">
    <location>
        <begin position="155"/>
        <end position="185"/>
    </location>
</feature>
<accession>A0ABV0J786</accession>
<organism evidence="10 11">
    <name type="scientific">Trichocoleus desertorum GB2-A4</name>
    <dbReference type="NCBI Taxonomy" id="2933944"/>
    <lineage>
        <taxon>Bacteria</taxon>
        <taxon>Bacillati</taxon>
        <taxon>Cyanobacteriota</taxon>
        <taxon>Cyanophyceae</taxon>
        <taxon>Leptolyngbyales</taxon>
        <taxon>Trichocoleusaceae</taxon>
        <taxon>Trichocoleus</taxon>
    </lineage>
</organism>
<evidence type="ECO:0000313" key="10">
    <source>
        <dbReference type="EMBL" id="MEP0817649.1"/>
    </source>
</evidence>
<dbReference type="InterPro" id="IPR003661">
    <property type="entry name" value="HisK_dim/P_dom"/>
</dbReference>
<dbReference type="Gene3D" id="3.40.50.2300">
    <property type="match status" value="1"/>
</dbReference>
<evidence type="ECO:0000259" key="8">
    <source>
        <dbReference type="PROSITE" id="PS50109"/>
    </source>
</evidence>
<feature type="domain" description="Histidine kinase" evidence="8">
    <location>
        <begin position="194"/>
        <end position="438"/>
    </location>
</feature>
<dbReference type="PANTHER" id="PTHR43065:SF50">
    <property type="entry name" value="HISTIDINE KINASE"/>
    <property type="match status" value="1"/>
</dbReference>
<dbReference type="SUPFAM" id="SSF52172">
    <property type="entry name" value="CheY-like"/>
    <property type="match status" value="1"/>
</dbReference>
<dbReference type="InterPro" id="IPR004358">
    <property type="entry name" value="Sig_transdc_His_kin-like_C"/>
</dbReference>
<keyword evidence="5" id="KW-0902">Two-component regulatory system</keyword>
<dbReference type="Proteomes" id="UP001464891">
    <property type="component" value="Unassembled WGS sequence"/>
</dbReference>
<dbReference type="PROSITE" id="PS50110">
    <property type="entry name" value="RESPONSE_REGULATORY"/>
    <property type="match status" value="1"/>
</dbReference>
<dbReference type="SMART" id="SM00388">
    <property type="entry name" value="HisKA"/>
    <property type="match status" value="1"/>
</dbReference>
<evidence type="ECO:0000256" key="2">
    <source>
        <dbReference type="ARBA" id="ARBA00012438"/>
    </source>
</evidence>
<keyword evidence="7" id="KW-0175">Coiled coil</keyword>
<comment type="catalytic activity">
    <reaction evidence="1">
        <text>ATP + protein L-histidine = ADP + protein N-phospho-L-histidine.</text>
        <dbReference type="EC" id="2.7.13.3"/>
    </reaction>
</comment>
<dbReference type="SUPFAM" id="SSF47384">
    <property type="entry name" value="Homodimeric domain of signal transducing histidine kinase"/>
    <property type="match status" value="1"/>
</dbReference>
<dbReference type="PROSITE" id="PS50109">
    <property type="entry name" value="HIS_KIN"/>
    <property type="match status" value="1"/>
</dbReference>
<dbReference type="InterPro" id="IPR036097">
    <property type="entry name" value="HisK_dim/P_sf"/>
</dbReference>
<evidence type="ECO:0000256" key="1">
    <source>
        <dbReference type="ARBA" id="ARBA00000085"/>
    </source>
</evidence>
<dbReference type="EC" id="2.7.13.3" evidence="2"/>
<evidence type="ECO:0000256" key="7">
    <source>
        <dbReference type="SAM" id="Coils"/>
    </source>
</evidence>
<evidence type="ECO:0000256" key="3">
    <source>
        <dbReference type="ARBA" id="ARBA00022553"/>
    </source>
</evidence>
<keyword evidence="10" id="KW-0067">ATP-binding</keyword>
<keyword evidence="4" id="KW-0418">Kinase</keyword>
<dbReference type="PRINTS" id="PR00344">
    <property type="entry name" value="BCTRLSENSOR"/>
</dbReference>
<gene>
    <name evidence="10" type="ORF">NC998_11120</name>
</gene>
<evidence type="ECO:0000313" key="11">
    <source>
        <dbReference type="Proteomes" id="UP001464891"/>
    </source>
</evidence>
<sequence length="440" mass="49355">MPPEIVTKSPEAFSESTILSPAPQIVVLLIDDQIIIGEAIRRMLASEPDVIFHYCNDAAQAIHLAEEVAPTVILQDLVMPNIDGLMLVRQFRSNPITCNIPLIVLSTKDEPKVKAEAFALGINDYLVKLPDKIELVARLRYHSRAYLNHQAQTAALTAQAQTQKLEQALQELRKTQSQLIQTEKMSSLGQMVAGVAHEINNPVNFIYGNLKHIENYIQELLDLVHLYQEEYPQPSTKIQSYIETIDLDFVAQDLPKTLSSMKIGADRIRQIVLSLRNFSRLDQAEMKRVNLHEGIDSTLLILNHRIKQGITIIKSYYDLPLVECYPAQLNQVFMNILNNAMDALLEDSGKAHKQITIQTELTNSHQVQVRIQDNGCGIPLEIKNKLFDPFFTTKPVGQGTGLGLAICYQIVEKHQGEIEIGSGPEGGAEFIIRLPVQHFS</sequence>
<dbReference type="PANTHER" id="PTHR43065">
    <property type="entry name" value="SENSOR HISTIDINE KINASE"/>
    <property type="match status" value="1"/>
</dbReference>
<keyword evidence="4" id="KW-0808">Transferase</keyword>
<dbReference type="SMART" id="SM00387">
    <property type="entry name" value="HATPase_c"/>
    <property type="match status" value="1"/>
</dbReference>
<keyword evidence="11" id="KW-1185">Reference proteome</keyword>
<dbReference type="SUPFAM" id="SSF55874">
    <property type="entry name" value="ATPase domain of HSP90 chaperone/DNA topoisomerase II/histidine kinase"/>
    <property type="match status" value="1"/>
</dbReference>
<evidence type="ECO:0000256" key="5">
    <source>
        <dbReference type="ARBA" id="ARBA00023012"/>
    </source>
</evidence>
<dbReference type="InterPro" id="IPR003594">
    <property type="entry name" value="HATPase_dom"/>
</dbReference>
<comment type="caution">
    <text evidence="10">The sequence shown here is derived from an EMBL/GenBank/DDBJ whole genome shotgun (WGS) entry which is preliminary data.</text>
</comment>
<feature type="modified residue" description="4-aspartylphosphate" evidence="6">
    <location>
        <position position="76"/>
    </location>
</feature>
<dbReference type="Gene3D" id="1.10.287.130">
    <property type="match status" value="1"/>
</dbReference>
<dbReference type="CDD" id="cd00082">
    <property type="entry name" value="HisKA"/>
    <property type="match status" value="1"/>
</dbReference>
<feature type="domain" description="Response regulatory" evidence="9">
    <location>
        <begin position="26"/>
        <end position="143"/>
    </location>
</feature>
<evidence type="ECO:0000256" key="4">
    <source>
        <dbReference type="ARBA" id="ARBA00022777"/>
    </source>
</evidence>
<dbReference type="InterPro" id="IPR001789">
    <property type="entry name" value="Sig_transdc_resp-reg_receiver"/>
</dbReference>
<dbReference type="Pfam" id="PF00072">
    <property type="entry name" value="Response_reg"/>
    <property type="match status" value="1"/>
</dbReference>
<keyword evidence="3 6" id="KW-0597">Phosphoprotein</keyword>
<evidence type="ECO:0000259" key="9">
    <source>
        <dbReference type="PROSITE" id="PS50110"/>
    </source>
</evidence>
<proteinExistence type="predicted"/>
<dbReference type="InterPro" id="IPR036890">
    <property type="entry name" value="HATPase_C_sf"/>
</dbReference>
<dbReference type="Pfam" id="PF02518">
    <property type="entry name" value="HATPase_c"/>
    <property type="match status" value="1"/>
</dbReference>
<dbReference type="InterPro" id="IPR005467">
    <property type="entry name" value="His_kinase_dom"/>
</dbReference>